<proteinExistence type="predicted"/>
<comment type="caution">
    <text evidence="1">The sequence shown here is derived from an EMBL/GenBank/DDBJ whole genome shotgun (WGS) entry which is preliminary data.</text>
</comment>
<name>A0A837DXI5_9LACO</name>
<dbReference type="EMBL" id="AWYA01000066">
    <property type="protein sequence ID" value="KIC05043.1"/>
    <property type="molecule type" value="Genomic_DNA"/>
</dbReference>
<accession>A0A837DXI5</accession>
<organism evidence="1 2">
    <name type="scientific">Ligilactobacillus ruminis DPC 6832</name>
    <dbReference type="NCBI Taxonomy" id="1402208"/>
    <lineage>
        <taxon>Bacteria</taxon>
        <taxon>Bacillati</taxon>
        <taxon>Bacillota</taxon>
        <taxon>Bacilli</taxon>
        <taxon>Lactobacillales</taxon>
        <taxon>Lactobacillaceae</taxon>
        <taxon>Ligilactobacillus</taxon>
    </lineage>
</organism>
<reference evidence="1 2" key="1">
    <citation type="journal article" date="2015" name="BMC Microbiol.">
        <title>Lactobacillus ruminis strains cluster according to their mammalian gut source.</title>
        <authorList>
            <person name="O' Donnell M.M."/>
            <person name="Harris H.M."/>
            <person name="Lynch D.B."/>
            <person name="Ross R.P."/>
            <person name="O'Toole P.W."/>
        </authorList>
    </citation>
    <scope>NUCLEOTIDE SEQUENCE [LARGE SCALE GENOMIC DNA]</scope>
    <source>
        <strain evidence="1 2">DPC 6832</strain>
    </source>
</reference>
<evidence type="ECO:0000313" key="1">
    <source>
        <dbReference type="EMBL" id="KIC05043.1"/>
    </source>
</evidence>
<gene>
    <name evidence="1" type="ORF">LRN_0242</name>
</gene>
<dbReference type="AlphaFoldDB" id="A0A837DXI5"/>
<evidence type="ECO:0000313" key="2">
    <source>
        <dbReference type="Proteomes" id="UP000031011"/>
    </source>
</evidence>
<protein>
    <submittedName>
        <fullName evidence="1">Uncharacterized protein</fullName>
    </submittedName>
</protein>
<sequence>MEDIPVPIPNTEVKLHSAESSWGIAPCEGRTLPYGGLAQLGERLPYKQRVTGSSPVSSIYESLAQSVEHLTFNQRVDSSSLSRLIVGFAGVAELADALDLGSSVF</sequence>
<dbReference type="AntiFam" id="ANF00010">
    <property type="entry name" value="tRNA translation"/>
</dbReference>
<dbReference type="Proteomes" id="UP000031011">
    <property type="component" value="Unassembled WGS sequence"/>
</dbReference>